<comment type="caution">
    <text evidence="2">The sequence shown here is derived from an EMBL/GenBank/DDBJ whole genome shotgun (WGS) entry which is preliminary data.</text>
</comment>
<protein>
    <submittedName>
        <fullName evidence="2">Uncharacterized protein</fullName>
    </submittedName>
</protein>
<reference evidence="2" key="1">
    <citation type="submission" date="2022-10" db="EMBL/GenBank/DDBJ databases">
        <title>Determination and structural analysis of whole genome sequence of Sarocladium strictum F4-1.</title>
        <authorList>
            <person name="Hu L."/>
            <person name="Jiang Y."/>
        </authorList>
    </citation>
    <scope>NUCLEOTIDE SEQUENCE</scope>
    <source>
        <strain evidence="2">F4-1</strain>
    </source>
</reference>
<feature type="region of interest" description="Disordered" evidence="1">
    <location>
        <begin position="94"/>
        <end position="151"/>
    </location>
</feature>
<evidence type="ECO:0000256" key="1">
    <source>
        <dbReference type="SAM" id="MobiDB-lite"/>
    </source>
</evidence>
<name>A0AA39GBJ4_SARSR</name>
<sequence length="151" mass="16314">MSLYRSSTRAITGTLQRPCVARAQFHASSLRAVKFEGKDMDDQGGPFGQVPPPQKPGGPEAMKRNWVPIAAGVFAVGAGFWYMTSPKQEKVVSRAKELEQKGATKAGELRNQAASKAQELENKAKNLAGVDSPKSMQEMSGRKADSGFRSE</sequence>
<gene>
    <name evidence="2" type="ORF">NLU13_9609</name>
</gene>
<feature type="compositionally biased region" description="Basic and acidic residues" evidence="1">
    <location>
        <begin position="140"/>
        <end position="151"/>
    </location>
</feature>
<evidence type="ECO:0000313" key="2">
    <source>
        <dbReference type="EMBL" id="KAK0383698.1"/>
    </source>
</evidence>
<dbReference type="AlphaFoldDB" id="A0AA39GBJ4"/>
<dbReference type="EMBL" id="JAPDFR010000009">
    <property type="protein sequence ID" value="KAK0383698.1"/>
    <property type="molecule type" value="Genomic_DNA"/>
</dbReference>
<proteinExistence type="predicted"/>
<evidence type="ECO:0000313" key="3">
    <source>
        <dbReference type="Proteomes" id="UP001175261"/>
    </source>
</evidence>
<accession>A0AA39GBJ4</accession>
<dbReference type="Proteomes" id="UP001175261">
    <property type="component" value="Unassembled WGS sequence"/>
</dbReference>
<keyword evidence="3" id="KW-1185">Reference proteome</keyword>
<organism evidence="2 3">
    <name type="scientific">Sarocladium strictum</name>
    <name type="common">Black bundle disease fungus</name>
    <name type="synonym">Acremonium strictum</name>
    <dbReference type="NCBI Taxonomy" id="5046"/>
    <lineage>
        <taxon>Eukaryota</taxon>
        <taxon>Fungi</taxon>
        <taxon>Dikarya</taxon>
        <taxon>Ascomycota</taxon>
        <taxon>Pezizomycotina</taxon>
        <taxon>Sordariomycetes</taxon>
        <taxon>Hypocreomycetidae</taxon>
        <taxon>Hypocreales</taxon>
        <taxon>Sarocladiaceae</taxon>
        <taxon>Sarocladium</taxon>
    </lineage>
</organism>
<feature type="region of interest" description="Disordered" evidence="1">
    <location>
        <begin position="39"/>
        <end position="62"/>
    </location>
</feature>